<keyword evidence="3" id="KW-1185">Reference proteome</keyword>
<keyword evidence="1" id="KW-0472">Membrane</keyword>
<evidence type="ECO:0000313" key="3">
    <source>
        <dbReference type="Proteomes" id="UP001210231"/>
    </source>
</evidence>
<dbReference type="InterPro" id="IPR007462">
    <property type="entry name" value="COV1-like"/>
</dbReference>
<dbReference type="PANTHER" id="PTHR31876:SF26">
    <property type="entry name" value="PROTEIN LIKE COV 2"/>
    <property type="match status" value="1"/>
</dbReference>
<keyword evidence="1" id="KW-0812">Transmembrane</keyword>
<comment type="caution">
    <text evidence="2">The sequence shown here is derived from an EMBL/GenBank/DDBJ whole genome shotgun (WGS) entry which is preliminary data.</text>
</comment>
<dbReference type="EMBL" id="JAQGEF010000012">
    <property type="protein sequence ID" value="MDA3615325.1"/>
    <property type="molecule type" value="Genomic_DNA"/>
</dbReference>
<feature type="transmembrane region" description="Helical" evidence="1">
    <location>
        <begin position="12"/>
        <end position="36"/>
    </location>
</feature>
<dbReference type="PANTHER" id="PTHR31876">
    <property type="entry name" value="COV-LIKE PROTEIN 1"/>
    <property type="match status" value="1"/>
</dbReference>
<evidence type="ECO:0000313" key="2">
    <source>
        <dbReference type="EMBL" id="MDA3615325.1"/>
    </source>
</evidence>
<keyword evidence="1" id="KW-1133">Transmembrane helix</keyword>
<accession>A0ABT4UKH3</accession>
<evidence type="ECO:0000256" key="1">
    <source>
        <dbReference type="SAM" id="Phobius"/>
    </source>
</evidence>
<sequence>MKKVNSLGARIFQYFMQGVLLLAPVFITGWFIYSVFQWLDNLIPLKFKLQGKENIYLPGLGVVIILIVITVAGYVSSFFLISKLLSFFDHLLEKTPGVKIIYGFVKDFSEAFGGKKRKFTKPVLVSIYQDDVYQVGFITNEDLKEFDLLEHVSVYIPNSYAVAGNLFLVKRARVKALDHVSPTDAMKFAISGGVADVE</sequence>
<proteinExistence type="predicted"/>
<gene>
    <name evidence="2" type="ORF">O3P16_10940</name>
</gene>
<organism evidence="2 3">
    <name type="scientific">Polluticaenibacter yanchengensis</name>
    <dbReference type="NCBI Taxonomy" id="3014562"/>
    <lineage>
        <taxon>Bacteria</taxon>
        <taxon>Pseudomonadati</taxon>
        <taxon>Bacteroidota</taxon>
        <taxon>Chitinophagia</taxon>
        <taxon>Chitinophagales</taxon>
        <taxon>Chitinophagaceae</taxon>
        <taxon>Polluticaenibacter</taxon>
    </lineage>
</organism>
<reference evidence="2 3" key="1">
    <citation type="submission" date="2022-12" db="EMBL/GenBank/DDBJ databases">
        <title>Chitinophagaceae gen. sp. nov., a new member of the family Chitinophagaceae, isolated from soil in a chemical factory.</title>
        <authorList>
            <person name="Ke Z."/>
        </authorList>
    </citation>
    <scope>NUCLEOTIDE SEQUENCE [LARGE SCALE GENOMIC DNA]</scope>
    <source>
        <strain evidence="2 3">LY-5</strain>
    </source>
</reference>
<name>A0ABT4UKH3_9BACT</name>
<dbReference type="Proteomes" id="UP001210231">
    <property type="component" value="Unassembled WGS sequence"/>
</dbReference>
<protein>
    <submittedName>
        <fullName evidence="2">DUF502 domain-containing protein</fullName>
    </submittedName>
</protein>
<dbReference type="Pfam" id="PF04367">
    <property type="entry name" value="DUF502"/>
    <property type="match status" value="1"/>
</dbReference>
<dbReference type="RefSeq" id="WP_407031651.1">
    <property type="nucleotide sequence ID" value="NZ_JAQGEF010000012.1"/>
</dbReference>
<feature type="transmembrane region" description="Helical" evidence="1">
    <location>
        <begin position="56"/>
        <end position="81"/>
    </location>
</feature>